<evidence type="ECO:0000256" key="9">
    <source>
        <dbReference type="ARBA" id="ARBA00046608"/>
    </source>
</evidence>
<dbReference type="Proteomes" id="UP001612928">
    <property type="component" value="Unassembled WGS sequence"/>
</dbReference>
<evidence type="ECO:0000256" key="1">
    <source>
        <dbReference type="ARBA" id="ARBA00001232"/>
    </source>
</evidence>
<dbReference type="PANTHER" id="PTHR30100:SF1">
    <property type="entry name" value="PHOSPHATE ACYLTRANSFERASE"/>
    <property type="match status" value="1"/>
</dbReference>
<keyword evidence="3 10" id="KW-0444">Lipid biosynthesis</keyword>
<gene>
    <name evidence="10 12" type="primary">plsX</name>
    <name evidence="12" type="ORF">ACIBP5_37000</name>
</gene>
<evidence type="ECO:0000256" key="2">
    <source>
        <dbReference type="ARBA" id="ARBA00022490"/>
    </source>
</evidence>
<comment type="catalytic activity">
    <reaction evidence="1 10">
        <text>a fatty acyl-[ACP] + phosphate = an acyl phosphate + holo-[ACP]</text>
        <dbReference type="Rhea" id="RHEA:42292"/>
        <dbReference type="Rhea" id="RHEA-COMP:9685"/>
        <dbReference type="Rhea" id="RHEA-COMP:14125"/>
        <dbReference type="ChEBI" id="CHEBI:43474"/>
        <dbReference type="ChEBI" id="CHEBI:59918"/>
        <dbReference type="ChEBI" id="CHEBI:64479"/>
        <dbReference type="ChEBI" id="CHEBI:138651"/>
        <dbReference type="EC" id="2.3.1.274"/>
    </reaction>
</comment>
<keyword evidence="2 10" id="KW-0963">Cytoplasm</keyword>
<dbReference type="SUPFAM" id="SSF53659">
    <property type="entry name" value="Isocitrate/Isopropylmalate dehydrogenase-like"/>
    <property type="match status" value="1"/>
</dbReference>
<dbReference type="InterPro" id="IPR012281">
    <property type="entry name" value="Phospholipid_synth_PlsX-like"/>
</dbReference>
<keyword evidence="4 10" id="KW-0808">Transferase</keyword>
<proteinExistence type="inferred from homology"/>
<comment type="caution">
    <text evidence="12">The sequence shown here is derived from an EMBL/GenBank/DDBJ whole genome shotgun (WGS) entry which is preliminary data.</text>
</comment>
<reference evidence="12 13" key="1">
    <citation type="submission" date="2024-10" db="EMBL/GenBank/DDBJ databases">
        <title>The Natural Products Discovery Center: Release of the First 8490 Sequenced Strains for Exploring Actinobacteria Biosynthetic Diversity.</title>
        <authorList>
            <person name="Kalkreuter E."/>
            <person name="Kautsar S.A."/>
            <person name="Yang D."/>
            <person name="Bader C.D."/>
            <person name="Teijaro C.N."/>
            <person name="Fluegel L."/>
            <person name="Davis C.M."/>
            <person name="Simpson J.R."/>
            <person name="Lauterbach L."/>
            <person name="Steele A.D."/>
            <person name="Gui C."/>
            <person name="Meng S."/>
            <person name="Li G."/>
            <person name="Viehrig K."/>
            <person name="Ye F."/>
            <person name="Su P."/>
            <person name="Kiefer A.F."/>
            <person name="Nichols A."/>
            <person name="Cepeda A.J."/>
            <person name="Yan W."/>
            <person name="Fan B."/>
            <person name="Jiang Y."/>
            <person name="Adhikari A."/>
            <person name="Zheng C.-J."/>
            <person name="Schuster L."/>
            <person name="Cowan T.M."/>
            <person name="Smanski M.J."/>
            <person name="Chevrette M.G."/>
            <person name="De Carvalho L.P.S."/>
            <person name="Shen B."/>
        </authorList>
    </citation>
    <scope>NUCLEOTIDE SEQUENCE [LARGE SCALE GENOMIC DNA]</scope>
    <source>
        <strain evidence="12 13">NPDC049503</strain>
    </source>
</reference>
<dbReference type="EC" id="2.3.1.274" evidence="8 10"/>
<comment type="pathway">
    <text evidence="10">Lipid metabolism; phospholipid metabolism.</text>
</comment>
<feature type="region of interest" description="Disordered" evidence="11">
    <location>
        <begin position="1"/>
        <end position="21"/>
    </location>
</feature>
<evidence type="ECO:0000256" key="6">
    <source>
        <dbReference type="ARBA" id="ARBA00023209"/>
    </source>
</evidence>
<dbReference type="HAMAP" id="MF_00019">
    <property type="entry name" value="PlsX"/>
    <property type="match status" value="1"/>
</dbReference>
<keyword evidence="13" id="KW-1185">Reference proteome</keyword>
<dbReference type="PANTHER" id="PTHR30100">
    <property type="entry name" value="FATTY ACID/PHOSPHOLIPID SYNTHESIS PROTEIN PLSX"/>
    <property type="match status" value="1"/>
</dbReference>
<evidence type="ECO:0000256" key="7">
    <source>
        <dbReference type="ARBA" id="ARBA00023264"/>
    </source>
</evidence>
<name>A0ABW8AG71_9ACTN</name>
<keyword evidence="5 10" id="KW-0443">Lipid metabolism</keyword>
<dbReference type="InterPro" id="IPR003664">
    <property type="entry name" value="FA_synthesis"/>
</dbReference>
<keyword evidence="6 10" id="KW-0594">Phospholipid biosynthesis</keyword>
<comment type="function">
    <text evidence="10">Catalyzes the reversible formation of acyl-phosphate (acyl-PO(4)) from acyl-[acyl-carrier-protein] (acyl-ACP). This enzyme utilizes acyl-ACP as fatty acyl donor, but not acyl-CoA.</text>
</comment>
<dbReference type="Gene3D" id="3.40.718.10">
    <property type="entry name" value="Isopropylmalate Dehydrogenase"/>
    <property type="match status" value="1"/>
</dbReference>
<evidence type="ECO:0000256" key="10">
    <source>
        <dbReference type="HAMAP-Rule" id="MF_00019"/>
    </source>
</evidence>
<comment type="subcellular location">
    <subcellularLocation>
        <location evidence="10">Cytoplasm</location>
    </subcellularLocation>
    <text evidence="10">Associated with the membrane possibly through PlsY.</text>
</comment>
<organism evidence="12 13">
    <name type="scientific">Nonomuraea indica</name>
    <dbReference type="NCBI Taxonomy" id="1581193"/>
    <lineage>
        <taxon>Bacteria</taxon>
        <taxon>Bacillati</taxon>
        <taxon>Actinomycetota</taxon>
        <taxon>Actinomycetes</taxon>
        <taxon>Streptosporangiales</taxon>
        <taxon>Streptosporangiaceae</taxon>
        <taxon>Nonomuraea</taxon>
    </lineage>
</organism>
<dbReference type="RefSeq" id="WP_397026074.1">
    <property type="nucleotide sequence ID" value="NZ_JBITMB010000015.1"/>
</dbReference>
<evidence type="ECO:0000313" key="12">
    <source>
        <dbReference type="EMBL" id="MFI7445598.1"/>
    </source>
</evidence>
<keyword evidence="12" id="KW-0012">Acyltransferase</keyword>
<evidence type="ECO:0000313" key="13">
    <source>
        <dbReference type="Proteomes" id="UP001612928"/>
    </source>
</evidence>
<evidence type="ECO:0000256" key="8">
    <source>
        <dbReference type="ARBA" id="ARBA00024069"/>
    </source>
</evidence>
<dbReference type="GO" id="GO:0043811">
    <property type="term" value="F:phosphate:acyl-[acyl carrier protein] acyltransferase activity"/>
    <property type="evidence" value="ECO:0007669"/>
    <property type="project" value="UniProtKB-EC"/>
</dbReference>
<sequence length="331" mass="32744">MTGPPGEPAAGEEPAASLSPASRPVVVDAMGGDHAPAEVVAGAVLARRRGVPVLLVGRATEVLRELARHGAAGDVGVVHAPDVVPMDERGAGAGTASSLAVGCDLVRRGVGGALVSAGSTGAVVTCAVRAIGRAEGVLRPALAVALPTLAGGASVLVDAGATADPTPEMVGQFALLGSSYARAVLGVADPRVGLLSIGSEPGKGNRLSRRAAEILPGLPLRFHGNVEGDDVLTGAVDVIATDGFTGNVVLKNIEGCVRTALAMVARTGLAGPAALDEVASRYDPRTHGGAALLGLRGTVVVAHGSSGAATIARACEVAHHLARERLSEPVP</sequence>
<dbReference type="EMBL" id="JBITMB010000015">
    <property type="protein sequence ID" value="MFI7445598.1"/>
    <property type="molecule type" value="Genomic_DNA"/>
</dbReference>
<dbReference type="Pfam" id="PF02504">
    <property type="entry name" value="FA_synthesis"/>
    <property type="match status" value="1"/>
</dbReference>
<comment type="similarity">
    <text evidence="10">Belongs to the PlsX family.</text>
</comment>
<dbReference type="PIRSF" id="PIRSF002465">
    <property type="entry name" value="Phsphlp_syn_PlsX"/>
    <property type="match status" value="1"/>
</dbReference>
<evidence type="ECO:0000256" key="4">
    <source>
        <dbReference type="ARBA" id="ARBA00022679"/>
    </source>
</evidence>
<accession>A0ABW8AG71</accession>
<evidence type="ECO:0000256" key="5">
    <source>
        <dbReference type="ARBA" id="ARBA00023098"/>
    </source>
</evidence>
<keyword evidence="7 10" id="KW-1208">Phospholipid metabolism</keyword>
<evidence type="ECO:0000256" key="11">
    <source>
        <dbReference type="SAM" id="MobiDB-lite"/>
    </source>
</evidence>
<comment type="subunit">
    <text evidence="9 10">Homodimer. Probably interacts with PlsY.</text>
</comment>
<evidence type="ECO:0000256" key="3">
    <source>
        <dbReference type="ARBA" id="ARBA00022516"/>
    </source>
</evidence>
<dbReference type="NCBIfam" id="TIGR00182">
    <property type="entry name" value="plsX"/>
    <property type="match status" value="1"/>
</dbReference>
<protein>
    <recommendedName>
        <fullName evidence="8 10">Phosphate acyltransferase</fullName>
        <ecNumber evidence="8 10">2.3.1.274</ecNumber>
    </recommendedName>
    <alternativeName>
        <fullName evidence="10">Acyl-ACP phosphotransacylase</fullName>
    </alternativeName>
    <alternativeName>
        <fullName evidence="10">Acyl-[acyl-carrier-protein]--phosphate acyltransferase</fullName>
    </alternativeName>
    <alternativeName>
        <fullName evidence="10">Phosphate-acyl-ACP acyltransferase</fullName>
    </alternativeName>
</protein>